<dbReference type="AlphaFoldDB" id="X1M8G9"/>
<reference evidence="2" key="1">
    <citation type="journal article" date="2014" name="Front. Microbiol.">
        <title>High frequency of phylogenetically diverse reductive dehalogenase-homologous genes in deep subseafloor sedimentary metagenomes.</title>
        <authorList>
            <person name="Kawai M."/>
            <person name="Futagami T."/>
            <person name="Toyoda A."/>
            <person name="Takaki Y."/>
            <person name="Nishi S."/>
            <person name="Hori S."/>
            <person name="Arai W."/>
            <person name="Tsubouchi T."/>
            <person name="Morono Y."/>
            <person name="Uchiyama I."/>
            <person name="Ito T."/>
            <person name="Fujiyama A."/>
            <person name="Inagaki F."/>
            <person name="Takami H."/>
        </authorList>
    </citation>
    <scope>NUCLEOTIDE SEQUENCE</scope>
    <source>
        <strain evidence="2">Expedition CK06-06</strain>
    </source>
</reference>
<dbReference type="EMBL" id="BARV01012231">
    <property type="protein sequence ID" value="GAI02634.1"/>
    <property type="molecule type" value="Genomic_DNA"/>
</dbReference>
<accession>X1M8G9</accession>
<feature type="transmembrane region" description="Helical" evidence="1">
    <location>
        <begin position="42"/>
        <end position="60"/>
    </location>
</feature>
<keyword evidence="1" id="KW-0472">Membrane</keyword>
<evidence type="ECO:0000313" key="2">
    <source>
        <dbReference type="EMBL" id="GAI02634.1"/>
    </source>
</evidence>
<gene>
    <name evidence="2" type="ORF">S06H3_22761</name>
</gene>
<organism evidence="2">
    <name type="scientific">marine sediment metagenome</name>
    <dbReference type="NCBI Taxonomy" id="412755"/>
    <lineage>
        <taxon>unclassified sequences</taxon>
        <taxon>metagenomes</taxon>
        <taxon>ecological metagenomes</taxon>
    </lineage>
</organism>
<proteinExistence type="predicted"/>
<sequence length="61" mass="7009">MGTRLKIARMRFKITIILKMVKIEAGSGKNLIASPKIKATRIFANIKLFLHQFGIFILLFF</sequence>
<evidence type="ECO:0000256" key="1">
    <source>
        <dbReference type="SAM" id="Phobius"/>
    </source>
</evidence>
<comment type="caution">
    <text evidence="2">The sequence shown here is derived from an EMBL/GenBank/DDBJ whole genome shotgun (WGS) entry which is preliminary data.</text>
</comment>
<protein>
    <submittedName>
        <fullName evidence="2">Uncharacterized protein</fullName>
    </submittedName>
</protein>
<keyword evidence="1" id="KW-0812">Transmembrane</keyword>
<keyword evidence="1" id="KW-1133">Transmembrane helix</keyword>
<name>X1M8G9_9ZZZZ</name>
<feature type="non-terminal residue" evidence="2">
    <location>
        <position position="61"/>
    </location>
</feature>